<keyword evidence="3" id="KW-0862">Zinc</keyword>
<accession>D2GV79</accession>
<dbReference type="InterPro" id="IPR037213">
    <property type="entry name" value="Run_dom_sf"/>
</dbReference>
<dbReference type="Pfam" id="PF01363">
    <property type="entry name" value="FYVE"/>
    <property type="match status" value="1"/>
</dbReference>
<dbReference type="InterPro" id="IPR011011">
    <property type="entry name" value="Znf_FYVE_PHD"/>
</dbReference>
<dbReference type="Gene3D" id="1.20.58.900">
    <property type="match status" value="1"/>
</dbReference>
<keyword evidence="1" id="KW-0479">Metal-binding</keyword>
<dbReference type="CDD" id="cd15726">
    <property type="entry name" value="FYVE_FYCO1"/>
    <property type="match status" value="1"/>
</dbReference>
<dbReference type="SUPFAM" id="SSF57903">
    <property type="entry name" value="FYVE/PHD zinc finger"/>
    <property type="match status" value="1"/>
</dbReference>
<dbReference type="GO" id="GO:0005764">
    <property type="term" value="C:lysosome"/>
    <property type="evidence" value="ECO:0007669"/>
    <property type="project" value="TreeGrafter"/>
</dbReference>
<keyword evidence="5" id="KW-0175">Coiled coil</keyword>
<dbReference type="SMART" id="SM00064">
    <property type="entry name" value="FYVE"/>
    <property type="match status" value="1"/>
</dbReference>
<feature type="compositionally biased region" description="Basic and acidic residues" evidence="6">
    <location>
        <begin position="1062"/>
        <end position="1083"/>
    </location>
</feature>
<dbReference type="InParanoid" id="D2GV79"/>
<dbReference type="GO" id="GO:0008270">
    <property type="term" value="F:zinc ion binding"/>
    <property type="evidence" value="ECO:0007669"/>
    <property type="project" value="UniProtKB-KW"/>
</dbReference>
<keyword evidence="2 4" id="KW-0863">Zinc-finger</keyword>
<feature type="compositionally biased region" description="Polar residues" evidence="6">
    <location>
        <begin position="1262"/>
        <end position="1276"/>
    </location>
</feature>
<feature type="region of interest" description="Disordered" evidence="6">
    <location>
        <begin position="767"/>
        <end position="830"/>
    </location>
</feature>
<feature type="domain" description="FYVE-type" evidence="7">
    <location>
        <begin position="1376"/>
        <end position="1434"/>
    </location>
</feature>
<dbReference type="GO" id="GO:0005776">
    <property type="term" value="C:autophagosome"/>
    <property type="evidence" value="ECO:0007669"/>
    <property type="project" value="TreeGrafter"/>
</dbReference>
<feature type="region of interest" description="Disordered" evidence="6">
    <location>
        <begin position="1053"/>
        <end position="1109"/>
    </location>
</feature>
<dbReference type="InterPro" id="IPR047337">
    <property type="entry name" value="FYVE_FYCO1"/>
</dbReference>
<feature type="region of interest" description="Disordered" evidence="6">
    <location>
        <begin position="1434"/>
        <end position="1471"/>
    </location>
</feature>
<dbReference type="GO" id="GO:0005770">
    <property type="term" value="C:late endosome"/>
    <property type="evidence" value="ECO:0007669"/>
    <property type="project" value="TreeGrafter"/>
</dbReference>
<dbReference type="Gene3D" id="3.30.40.10">
    <property type="entry name" value="Zinc/RING finger domain, C3HC4 (zinc finger)"/>
    <property type="match status" value="1"/>
</dbReference>
<feature type="compositionally biased region" description="Low complexity" evidence="6">
    <location>
        <begin position="1435"/>
        <end position="1448"/>
    </location>
</feature>
<dbReference type="InterPro" id="IPR017455">
    <property type="entry name" value="Znf_FYVE-rel"/>
</dbReference>
<evidence type="ECO:0000256" key="4">
    <source>
        <dbReference type="PROSITE-ProRule" id="PRU00091"/>
    </source>
</evidence>
<dbReference type="PANTHER" id="PTHR46753">
    <property type="entry name" value="FYVE AND COILED-COIL DOMAIN-CONTAINING PROTEIN 1"/>
    <property type="match status" value="1"/>
</dbReference>
<dbReference type="InterPro" id="IPR013083">
    <property type="entry name" value="Znf_RING/FYVE/PHD"/>
</dbReference>
<sequence length="1688" mass="188745">MTGVVVRARLRRLCVSWRATPRYRILPLGPRKFRFCPAVDARARELPEHMVLELCSFLHPGGFVLCGRRKTQVLQPSSQVFVQLSRRLPGVPHMHSSHLLDSFSGLSGGKTSEVATRLDAAGCAGPGQGNGLFQKGFLPSADLNRPCSHSFYVRVEFTTDAVTELSKEFKDAGEPITDDSTSLHKFSYKLEYLLQFDQKEKATLLGSRKDYWDYFCACLAKVKGANDGIRFVKSIPERLVSMFGVTSKPAAVLLGWPPTKATESENDGVTYADSEGRAFSMTSEKMRKDLGKEFVPWISFMSVQRHSVLRTSLGKGRAFIRYSLVHQRLADTLQQCFMNAKVTRLCEFMRVENFHTFDAKVVLFTMFGESRPRQLDFHDWYYARSPFLKPKLSSDIVGQLYELTEVQFDLASRGYDLDAAWPTFARRTLAPGSSAYLWRPPSRSSSMSSLVSGHLQTQEMASSFDVSSPLNNEALEGFDEMRLELDQLEVREKWLQEQLQQLDRENQELRAAVSLQGEKLQVERERGHAAAEDNARLTCMMAELQKQWEVTQATQDTVKELQKCLQALELGTAEKEEDHHAALRRLESMLQPLVQKLEATRDLLGRKNQQLAHVPGQPGTAEQQADMAPDPKGQQELLPRDSAPEVQELQEKLRALERESTKTQELNRQQNAQLEQLAKELQLKEEAQADLERLRKETAPLREELAAKGQEATQLRRQLREALAHLSSVEQELAELAQLSQHVGDLEEQKKQLIRDKDHLSQKVGLLERLARQPGPDLPTAGEKPEARGPPDSTLRPVFKKPEEEQRSPQEGQTGDAQMRGSGQEEKLQQANRELEKELQNVLELNHLLEGKLQALQADYQALQQREAAIQGSLASLESEQASIRHMGDQMEASLLAVRKAKETMRAHVAEKEAALRNKEAECQQLREEVGQCRQLAEAQERELRALESQCRQQTQLIETLTAAEKGQQGLGAPEDSAPQDPAPQLALCQAQVETQQGEAGHLPAEVLDLQAKLQAALGNQEKVQGQPSVAEAALREHGALVQQLKEQNEALRGAHGQEPLQRSEREGAPWEERTEEEERSRAECSSPESQLEQAEPQEQLPVASPATDEPGIHICTQLAEKKRAEEALACAVQELHDAKREASRQREGLEQQVAGLQRERDGLQERLKVAEEAARSLPSLQAQLAQAEQRAQSLQETAHEELNALKFQLSTEIMDHQSRLKTASEECQSLRDQLEERGRQLQAAEEAVERLKAAQADLGEQLSSTSKRLSESQAAVQKKDEEGAALRESLDRTQKELEKATTKIQEYYNRLCQEVTNREKNDQKMLADLDDLNRTKQYLEERLIELLRDKDALWQKSDALEFQQKLSAEERWLGDTEASHCHDCKREFSWMVRRHHCRICGRVFCYYCCNNYVLTKPSGKKERCCRACFRKFSDSPGSPDSASSGTSQGEPSPALSPAQAGPQAIGGQDADCRPPDDAVFDIITDEELCQIQESGSSLPETPTESDSLDPNLPEQACSVPAALSQCATITRPLYSLPGVGGKAAEASGGQISRSWSHGCEAAAVMGAFRHEWETVRRVVWARQGLASAQLDQGVGDMPHNPGGTKHTLPRLADSQRMTCSLRGSLVVVLPLPSLQPSRPRMHTALAVSGAHHRRSSPRQPPEAGTLTARVSPKQRRLKRVPTGLANE</sequence>
<evidence type="ECO:0000256" key="5">
    <source>
        <dbReference type="SAM" id="Coils"/>
    </source>
</evidence>
<feature type="region of interest" description="Disordered" evidence="6">
    <location>
        <begin position="1592"/>
        <end position="1611"/>
    </location>
</feature>
<dbReference type="EMBL" id="GL192348">
    <property type="protein sequence ID" value="EFB19168.1"/>
    <property type="molecule type" value="Genomic_DNA"/>
</dbReference>
<evidence type="ECO:0000256" key="3">
    <source>
        <dbReference type="ARBA" id="ARBA00022833"/>
    </source>
</evidence>
<dbReference type="GO" id="GO:1901098">
    <property type="term" value="P:positive regulation of autophagosome maturation"/>
    <property type="evidence" value="ECO:0007669"/>
    <property type="project" value="TreeGrafter"/>
</dbReference>
<proteinExistence type="predicted"/>
<reference evidence="8" key="1">
    <citation type="journal article" date="2010" name="Nature">
        <title>The sequence and de novo assembly of the giant panda genome.</title>
        <authorList>
            <person name="Li R."/>
            <person name="Fan W."/>
            <person name="Tian G."/>
            <person name="Zhu H."/>
            <person name="He L."/>
            <person name="Cai J."/>
            <person name="Huang Q."/>
            <person name="Cai Q."/>
            <person name="Li B."/>
            <person name="Bai Y."/>
            <person name="Zhang Z."/>
            <person name="Zhang Y."/>
            <person name="Wang W."/>
            <person name="Li J."/>
            <person name="Wei F."/>
            <person name="Li H."/>
            <person name="Jian M."/>
            <person name="Li J."/>
            <person name="Zhang Z."/>
            <person name="Nielsen R."/>
            <person name="Li D."/>
            <person name="Gu W."/>
            <person name="Yang Z."/>
            <person name="Xuan Z."/>
            <person name="Ryder O.A."/>
            <person name="Leung F.C."/>
            <person name="Zhou Y."/>
            <person name="Cao J."/>
            <person name="Sun X."/>
            <person name="Fu Y."/>
            <person name="Fang X."/>
            <person name="Guo X."/>
            <person name="Wang B."/>
            <person name="Hou R."/>
            <person name="Shen F."/>
            <person name="Mu B."/>
            <person name="Ni P."/>
            <person name="Lin R."/>
            <person name="Qian W."/>
            <person name="Wang G."/>
            <person name="Yu C."/>
            <person name="Nie W."/>
            <person name="Wang J."/>
            <person name="Wu Z."/>
            <person name="Liang H."/>
            <person name="Min J."/>
            <person name="Wu Q."/>
            <person name="Cheng S."/>
            <person name="Ruan J."/>
            <person name="Wang M."/>
            <person name="Shi Z."/>
            <person name="Wen M."/>
            <person name="Liu B."/>
            <person name="Ren X."/>
            <person name="Zheng H."/>
            <person name="Dong D."/>
            <person name="Cook K."/>
            <person name="Shan G."/>
            <person name="Zhang H."/>
            <person name="Kosiol C."/>
            <person name="Xie X."/>
            <person name="Lu Z."/>
            <person name="Zheng H."/>
            <person name="Li Y."/>
            <person name="Steiner C.C."/>
            <person name="Lam T.T."/>
            <person name="Lin S."/>
            <person name="Zhang Q."/>
            <person name="Li G."/>
            <person name="Tian J."/>
            <person name="Gong T."/>
            <person name="Liu H."/>
            <person name="Zhang D."/>
            <person name="Fang L."/>
            <person name="Ye C."/>
            <person name="Zhang J."/>
            <person name="Hu W."/>
            <person name="Xu A."/>
            <person name="Ren Y."/>
            <person name="Zhang G."/>
            <person name="Bruford M.W."/>
            <person name="Li Q."/>
            <person name="Ma L."/>
            <person name="Guo Y."/>
            <person name="An N."/>
            <person name="Hu Y."/>
            <person name="Zheng Y."/>
            <person name="Shi Y."/>
            <person name="Li Z."/>
            <person name="Liu Q."/>
            <person name="Chen Y."/>
            <person name="Zhao J."/>
            <person name="Qu N."/>
            <person name="Zhao S."/>
            <person name="Tian F."/>
            <person name="Wang X."/>
            <person name="Wang H."/>
            <person name="Xu L."/>
            <person name="Liu X."/>
            <person name="Vinar T."/>
            <person name="Wang Y."/>
            <person name="Lam T.W."/>
            <person name="Yiu S.M."/>
            <person name="Liu S."/>
            <person name="Zhang H."/>
            <person name="Li D."/>
            <person name="Huang Y."/>
            <person name="Wang X."/>
            <person name="Yang G."/>
            <person name="Jiang Z."/>
            <person name="Wang J."/>
            <person name="Qin N."/>
            <person name="Li L."/>
            <person name="Li J."/>
            <person name="Bolund L."/>
            <person name="Kristiansen K."/>
            <person name="Wong G.K."/>
            <person name="Olson M."/>
            <person name="Zhang X."/>
            <person name="Li S."/>
            <person name="Yang H."/>
            <person name="Wang J."/>
            <person name="Wang J."/>
        </authorList>
    </citation>
    <scope>NUCLEOTIDE SEQUENCE [LARGE SCALE GENOMIC DNA]</scope>
</reference>
<name>D2GV79_AILME</name>
<feature type="coiled-coil region" evidence="5">
    <location>
        <begin position="646"/>
        <end position="763"/>
    </location>
</feature>
<protein>
    <recommendedName>
        <fullName evidence="7">FYVE-type domain-containing protein</fullName>
    </recommendedName>
</protein>
<feature type="region of interest" description="Disordered" evidence="6">
    <location>
        <begin position="610"/>
        <end position="641"/>
    </location>
</feature>
<feature type="compositionally biased region" description="Low complexity" evidence="6">
    <location>
        <begin position="1084"/>
        <end position="1102"/>
    </location>
</feature>
<feature type="region of interest" description="Disordered" evidence="6">
    <location>
        <begin position="1646"/>
        <end position="1688"/>
    </location>
</feature>
<evidence type="ECO:0000313" key="8">
    <source>
        <dbReference type="EMBL" id="EFB19168.1"/>
    </source>
</evidence>
<gene>
    <name evidence="8" type="ORF">PANDA_000609</name>
</gene>
<feature type="compositionally biased region" description="Basic and acidic residues" evidence="6">
    <location>
        <begin position="1278"/>
        <end position="1294"/>
    </location>
</feature>
<evidence type="ECO:0000256" key="1">
    <source>
        <dbReference type="ARBA" id="ARBA00022723"/>
    </source>
</evidence>
<evidence type="ECO:0000256" key="2">
    <source>
        <dbReference type="ARBA" id="ARBA00022771"/>
    </source>
</evidence>
<feature type="coiled-coil region" evidence="5">
    <location>
        <begin position="471"/>
        <end position="519"/>
    </location>
</feature>
<organism evidence="8">
    <name type="scientific">Ailuropoda melanoleuca</name>
    <name type="common">Giant panda</name>
    <dbReference type="NCBI Taxonomy" id="9646"/>
    <lineage>
        <taxon>Eukaryota</taxon>
        <taxon>Metazoa</taxon>
        <taxon>Chordata</taxon>
        <taxon>Craniata</taxon>
        <taxon>Vertebrata</taxon>
        <taxon>Euteleostomi</taxon>
        <taxon>Mammalia</taxon>
        <taxon>Eutheria</taxon>
        <taxon>Laurasiatheria</taxon>
        <taxon>Carnivora</taxon>
        <taxon>Caniformia</taxon>
        <taxon>Ursidae</taxon>
        <taxon>Ailuropoda</taxon>
    </lineage>
</organism>
<dbReference type="GO" id="GO:0072383">
    <property type="term" value="P:plus-end-directed vesicle transport along microtubule"/>
    <property type="evidence" value="ECO:0007669"/>
    <property type="project" value="TreeGrafter"/>
</dbReference>
<dbReference type="PANTHER" id="PTHR46753:SF2">
    <property type="entry name" value="FYVE AND COILED-COIL DOMAIN-CONTAINING PROTEIN 1"/>
    <property type="match status" value="1"/>
</dbReference>
<evidence type="ECO:0000256" key="6">
    <source>
        <dbReference type="SAM" id="MobiDB-lite"/>
    </source>
</evidence>
<dbReference type="FunFam" id="3.30.40.10:FF:000341">
    <property type="entry name" value="FYVE and coiled-coil domain containing 1"/>
    <property type="match status" value="1"/>
</dbReference>
<dbReference type="SUPFAM" id="SSF140741">
    <property type="entry name" value="RUN domain-like"/>
    <property type="match status" value="1"/>
</dbReference>
<dbReference type="PROSITE" id="PS50178">
    <property type="entry name" value="ZF_FYVE"/>
    <property type="match status" value="1"/>
</dbReference>
<dbReference type="InterPro" id="IPR000306">
    <property type="entry name" value="Znf_FYVE"/>
</dbReference>
<feature type="region of interest" description="Disordered" evidence="6">
    <location>
        <begin position="1260"/>
        <end position="1294"/>
    </location>
</feature>
<evidence type="ECO:0000259" key="7">
    <source>
        <dbReference type="PROSITE" id="PS50178"/>
    </source>
</evidence>